<dbReference type="GO" id="GO:0005886">
    <property type="term" value="C:plasma membrane"/>
    <property type="evidence" value="ECO:0007669"/>
    <property type="project" value="UniProtKB-SubCell"/>
</dbReference>
<keyword evidence="4 8" id="KW-1003">Cell membrane</keyword>
<sequence>MERNRPCKAPKPERRHMNFLTTITPADAALVAAVFILGGMVKGALGFGLPLTTMAILPFFVPVDAALAVNVVVLFLTNIAQFLQMGQMRETATRFAPVLWGIAIGVPLGTAMVSAFSDEFLLLALGAVVVTFSVLSLSSVNLDLRPAQERPVGWIAGILGGIVGALTTVGGPLFVMYLVGLRVERREFLSALSLFFILSAVLVSGAFLLVGLFTPERLFLAAIALPAAIGGMWLGNRIAAYVPAHRFRVLVLVVLGCLGLNLLWRGISGG</sequence>
<dbReference type="InterPro" id="IPR052017">
    <property type="entry name" value="TSUP"/>
</dbReference>
<name>A0A2K8KCT3_9RHOB</name>
<evidence type="ECO:0000256" key="3">
    <source>
        <dbReference type="ARBA" id="ARBA00022448"/>
    </source>
</evidence>
<feature type="transmembrane region" description="Helical" evidence="8">
    <location>
        <begin position="59"/>
        <end position="83"/>
    </location>
</feature>
<keyword evidence="6 8" id="KW-1133">Transmembrane helix</keyword>
<feature type="transmembrane region" description="Helical" evidence="8">
    <location>
        <begin position="20"/>
        <end position="39"/>
    </location>
</feature>
<feature type="transmembrane region" description="Helical" evidence="8">
    <location>
        <begin position="95"/>
        <end position="114"/>
    </location>
</feature>
<comment type="subcellular location">
    <subcellularLocation>
        <location evidence="1 8">Cell membrane</location>
        <topology evidence="1 8">Multi-pass membrane protein</topology>
    </subcellularLocation>
</comment>
<dbReference type="InterPro" id="IPR002781">
    <property type="entry name" value="TM_pro_TauE-like"/>
</dbReference>
<dbReference type="PANTHER" id="PTHR30269:SF32">
    <property type="entry name" value="MEMBRANE TRANSPORTER PROTEIN-RELATED"/>
    <property type="match status" value="1"/>
</dbReference>
<keyword evidence="3" id="KW-0813">Transport</keyword>
<dbReference type="Pfam" id="PF01925">
    <property type="entry name" value="TauE"/>
    <property type="match status" value="1"/>
</dbReference>
<evidence type="ECO:0000313" key="9">
    <source>
        <dbReference type="EMBL" id="ATX67234.1"/>
    </source>
</evidence>
<feature type="transmembrane region" description="Helical" evidence="8">
    <location>
        <begin position="120"/>
        <end position="140"/>
    </location>
</feature>
<evidence type="ECO:0000256" key="1">
    <source>
        <dbReference type="ARBA" id="ARBA00004651"/>
    </source>
</evidence>
<organism evidence="9 10">
    <name type="scientific">Roseinatronobacter bogoriensis subsp. barguzinensis</name>
    <dbReference type="NCBI Taxonomy" id="441209"/>
    <lineage>
        <taxon>Bacteria</taxon>
        <taxon>Pseudomonadati</taxon>
        <taxon>Pseudomonadota</taxon>
        <taxon>Alphaproteobacteria</taxon>
        <taxon>Rhodobacterales</taxon>
        <taxon>Paracoccaceae</taxon>
        <taxon>Roseinatronobacter</taxon>
    </lineage>
</organism>
<evidence type="ECO:0000256" key="2">
    <source>
        <dbReference type="ARBA" id="ARBA00009142"/>
    </source>
</evidence>
<dbReference type="STRING" id="441209.GCA_001870665_03110"/>
<dbReference type="AlphaFoldDB" id="A0A2K8KCT3"/>
<feature type="transmembrane region" description="Helical" evidence="8">
    <location>
        <begin position="152"/>
        <end position="179"/>
    </location>
</feature>
<proteinExistence type="inferred from homology"/>
<evidence type="ECO:0000313" key="10">
    <source>
        <dbReference type="Proteomes" id="UP000228948"/>
    </source>
</evidence>
<reference evidence="9 10" key="1">
    <citation type="submission" date="2017-11" db="EMBL/GenBank/DDBJ databases">
        <title>Revised Sequence and Annotation of the Rhodobaca barguzinensis strain alga05 Genome.</title>
        <authorList>
            <person name="Kopejtka K."/>
            <person name="Tomasch J.M."/>
            <person name="Bunk B."/>
            <person name="Koblizek M."/>
        </authorList>
    </citation>
    <scope>NUCLEOTIDE SEQUENCE [LARGE SCALE GENOMIC DNA]</scope>
    <source>
        <strain evidence="10">alga05</strain>
    </source>
</reference>
<feature type="transmembrane region" description="Helical" evidence="8">
    <location>
        <begin position="191"/>
        <end position="211"/>
    </location>
</feature>
<evidence type="ECO:0000256" key="4">
    <source>
        <dbReference type="ARBA" id="ARBA00022475"/>
    </source>
</evidence>
<evidence type="ECO:0000256" key="6">
    <source>
        <dbReference type="ARBA" id="ARBA00022989"/>
    </source>
</evidence>
<accession>A0A2K8KCT3</accession>
<evidence type="ECO:0000256" key="8">
    <source>
        <dbReference type="RuleBase" id="RU363041"/>
    </source>
</evidence>
<protein>
    <recommendedName>
        <fullName evidence="8">Probable membrane transporter protein</fullName>
    </recommendedName>
</protein>
<comment type="similarity">
    <text evidence="2 8">Belongs to the 4-toluene sulfonate uptake permease (TSUP) (TC 2.A.102) family.</text>
</comment>
<dbReference type="EMBL" id="CP024899">
    <property type="protein sequence ID" value="ATX67234.1"/>
    <property type="molecule type" value="Genomic_DNA"/>
</dbReference>
<evidence type="ECO:0000256" key="7">
    <source>
        <dbReference type="ARBA" id="ARBA00023136"/>
    </source>
</evidence>
<feature type="transmembrane region" description="Helical" evidence="8">
    <location>
        <begin position="218"/>
        <end position="235"/>
    </location>
</feature>
<keyword evidence="5 8" id="KW-0812">Transmembrane</keyword>
<keyword evidence="10" id="KW-1185">Reference proteome</keyword>
<keyword evidence="7 8" id="KW-0472">Membrane</keyword>
<feature type="transmembrane region" description="Helical" evidence="8">
    <location>
        <begin position="247"/>
        <end position="264"/>
    </location>
</feature>
<evidence type="ECO:0000256" key="5">
    <source>
        <dbReference type="ARBA" id="ARBA00022692"/>
    </source>
</evidence>
<dbReference type="Proteomes" id="UP000228948">
    <property type="component" value="Chromosome"/>
</dbReference>
<dbReference type="KEGG" id="rbg:BG454_16620"/>
<dbReference type="PANTHER" id="PTHR30269">
    <property type="entry name" value="TRANSMEMBRANE PROTEIN YFCA"/>
    <property type="match status" value="1"/>
</dbReference>
<gene>
    <name evidence="9" type="ORF">BG454_16620</name>
</gene>